<dbReference type="Gene3D" id="1.10.287.110">
    <property type="entry name" value="DnaJ domain"/>
    <property type="match status" value="1"/>
</dbReference>
<feature type="compositionally biased region" description="Basic and acidic residues" evidence="1">
    <location>
        <begin position="1593"/>
        <end position="1609"/>
    </location>
</feature>
<proteinExistence type="predicted"/>
<feature type="region of interest" description="Disordered" evidence="1">
    <location>
        <begin position="2366"/>
        <end position="2386"/>
    </location>
</feature>
<keyword evidence="4" id="KW-1185">Reference proteome</keyword>
<gene>
    <name evidence="3" type="ORF">HERILL_LOCUS663</name>
</gene>
<dbReference type="PANTHER" id="PTHR36983:SF2">
    <property type="entry name" value="DNAJ HOMOLOG SUBFAMILY C MEMBER 13"/>
    <property type="match status" value="1"/>
</dbReference>
<dbReference type="CDD" id="cd06257">
    <property type="entry name" value="DnaJ"/>
    <property type="match status" value="1"/>
</dbReference>
<evidence type="ECO:0000313" key="4">
    <source>
        <dbReference type="Proteomes" id="UP000594454"/>
    </source>
</evidence>
<sequence length="2386" mass="272053">MVPLKDNVDLECYLVTKHSWKGKYKRILAIGTAGVSTYNPDKFDLTNRWLYSDVVSAAPNKTSNIPNEFHLVVKKDRKLDTIKLSSEFRNDILTAILKHYKEFSDKPKQLQKFQAYKYHWSGVSLPIALEVTPCSLDQLDITTNVVVASYLYKDIEGIIGIQDYDGGIVLACGGFSRLHLFKAMNHHEVVQNVVQRAAQFLSIDIKILKSQITKQQFELERFGKYSGDQFQTSMTEFTVQKFSTRHGDPVKRILCLTETTILERDPQTYSVCTLRPLVDIYALVRDKDNTQQFSIEYKNGIVRKYITNDRDSLLATILDGVRSSGNQDVHVRIANTPRSKRVVPLSHAVDEETEANLLRLVINCFQNPTKRFEILERFNANIPYSGLKYSVTQDSLFAENKEKLISSALQSLAQKEVDNPTAQLSNVDLEATFHALRRLLASKVGYAAFTNLPGFREIIGNKVVASLRRNDLSVTYAAIDTINSLMHSMNADYDLKQEQLNKSSVLSSKQFLETLLNMWTNHVSRGSGALVLSAMLDFLTFGLCVPYSETTDGKQFDILLEMVAERGRYLYKLFQHPSLAIVKGAGLVLRAIIEEGETHVAKQMQSLALDEAALCRHLLVSLYTPANDPTLATHRQLSRHLVGLWITDNEQAMELLRRIFPAGLLMFLESPDPVPQTDVEEDKLNFRDNLSLAMQHSSQPKRNALVKHLEGIKHWGLNLIDHQEKINQALKNRPIVLRNRRQKKKTSDAIVNLPLFFYSFTKDHSLPNLIWNHKTREELRMCLENELRQFMTDKELAGTLIVAWNYEEFEVQYQCLADEIKIGDYYIRLILERDDWPQNLVKDPVELFNALYRRVLCRNRLNDDQLTVLSLQALAKVYKRYHEQIGKFSDMTYIVQLLDRCLAPSLRDALLGLIKCLVLNKTNCRPLVDHIHCLVDLITLAHLHKGRALPNTKTNVIEAGPNMEMYEEKEWYYNIEKENEKPERQGPVTYSELKELWHKNVLTPRTRCWAIGMDGWRSLQQIPQLKWCLMAKGPTLYNESELASHILDILIQCTSYFPSRSQNGGAVLIPGPKMSRKLSDFVCLPHIVQVCLTHDPGLLERVATLLCQIMEDNPEMPKVYLTGVFYFMLMYTGSNILPIAKFLKLTHMKQAFRSETSSQSGIMHHSILGPLLPEAMVCFLENYSPEKFAEIFLGEFDTPEVIWNSEMRRLLIEKISAHIADFTPRLKGHTMARYPYLAIPAISYPQLENELFCHIYYLRHLCDTQKFPDWPISDPVQLLKHTLDAWRKEVEKKPPQMTVQQAYHDLQIDLEKIPKPDESTIRKSYYRLAQMYHPDKNPNGREMFEKVNEAYEFLCSKSAWNSGGPNPSNIVLILRTQSILFSRYPDVLQPYKYAGYPQLIKTIRLETKDEQLFSKEVPLLTAASELCYHTVDCSALNAEELRREEGIEALLEAYTRCVSILGVDSKPEDLHFQVISNITKCFEVACKFENCKQKIIQLPQLIADVCRVVYFKNALSVSLVTNLAANNYNLQCDLTRNGVLWSLLLFMFDYDYTLDESGVATDEKTNNQKLANNLAKMSILACVALCGYQLVEPEKEPPSPPKTESKRSSVDSIQGANLTQSTYMQNAQNLIQNSKHLTQNFNVEKSPKLAAITDGNEKSGPVVESQESKVMEKENVVNKQKYLIRGTASNAITKKVLDVLLTTYISNQFATETENVVLKTLTSNTRNPYLIWDNGTRAQLFDFLEYQRNQCTRGAYEDITEVHEVVSTFVFDAHKDELRIGEVFIRIYNEMPTFPIMNPKSFILDLLEYLKQAYRHFSSASKMNKQNNKMPATGGILSPTLAPNHPQAKSKTFDDALNEYNRSKARNKIEISSTEPSKDTYDFVNNPKSVEHTIMVLQALISVIKSNPEVEIQCIGHFDMIFGFLANNLTSQNATIKSLALEAVALVSRNKECVSEIAACDIQGSYFVALKDPDLRDQQLKVLETLSGLLNSQEMIKEAQNKGAVIYLLDMFSNSRNPQIRELCAEILAKMTADRLSGPKVRITICKFLPPLFVDAMIESPATSVQLFESIHEHPELIWNDKTRTKVCDVVADMCDGFYQTQKQNPKILWKDPDTLKDIIPSEVMVSGVYLRLFISNPAWTLRKPKQFLSDLLDFMVDLINKNAPDKDTLDLASTALVELLRAQPNLSDDIPVWGHIPKLFNLLNVQPKYTLSVLHQLSLSEYCVTAVSQTECILPLKRCMENNKPLIEKVCETLSRLFKYQHDSLISQSLESNLIPFLLNLLESRMEYVDSPSAVKAQVVAALKAMTLNLNYGDRVSQILLKHPVWAEFKDQKHDLFITDTNVRGYLTGVNPTAGYLTQAPSQNVEVLTSPPPIDRDDPLARQTD</sequence>
<dbReference type="SMART" id="SM00271">
    <property type="entry name" value="DnaJ"/>
    <property type="match status" value="1"/>
</dbReference>
<dbReference type="FunFam" id="1.10.287.110:FF:000007">
    <property type="entry name" value="DnaJ (Hsp40) homolog, subfamily C, member 13"/>
    <property type="match status" value="1"/>
</dbReference>
<dbReference type="FunCoup" id="A0A7R8UAP0">
    <property type="interactions" value="1686"/>
</dbReference>
<feature type="compositionally biased region" description="Basic and acidic residues" evidence="1">
    <location>
        <begin position="2375"/>
        <end position="2386"/>
    </location>
</feature>
<dbReference type="InterPro" id="IPR016024">
    <property type="entry name" value="ARM-type_fold"/>
</dbReference>
<dbReference type="GO" id="GO:2000641">
    <property type="term" value="P:regulation of early endosome to late endosome transport"/>
    <property type="evidence" value="ECO:0007669"/>
    <property type="project" value="InterPro"/>
</dbReference>
<dbReference type="InterPro" id="IPR011989">
    <property type="entry name" value="ARM-like"/>
</dbReference>
<dbReference type="Gene3D" id="1.25.10.10">
    <property type="entry name" value="Leucine-rich Repeat Variant"/>
    <property type="match status" value="2"/>
</dbReference>
<dbReference type="GO" id="GO:0007032">
    <property type="term" value="P:endosome organization"/>
    <property type="evidence" value="ECO:0007669"/>
    <property type="project" value="InterPro"/>
</dbReference>
<dbReference type="Pfam" id="PF00226">
    <property type="entry name" value="DnaJ"/>
    <property type="match status" value="1"/>
</dbReference>
<feature type="region of interest" description="Disordered" evidence="1">
    <location>
        <begin position="1593"/>
        <end position="1612"/>
    </location>
</feature>
<dbReference type="Proteomes" id="UP000594454">
    <property type="component" value="Chromosome 1"/>
</dbReference>
<dbReference type="InParanoid" id="A0A7R8UAP0"/>
<dbReference type="Pfam" id="PF14237">
    <property type="entry name" value="GYF_2"/>
    <property type="match status" value="1"/>
</dbReference>
<evidence type="ECO:0000256" key="1">
    <source>
        <dbReference type="SAM" id="MobiDB-lite"/>
    </source>
</evidence>
<dbReference type="OMA" id="PQTYSIC"/>
<dbReference type="GO" id="GO:0010008">
    <property type="term" value="C:endosome membrane"/>
    <property type="evidence" value="ECO:0007669"/>
    <property type="project" value="TreeGrafter"/>
</dbReference>
<evidence type="ECO:0000259" key="2">
    <source>
        <dbReference type="PROSITE" id="PS50076"/>
    </source>
</evidence>
<name>A0A7R8UAP0_HERIL</name>
<dbReference type="SUPFAM" id="SSF46565">
    <property type="entry name" value="Chaperone J-domain"/>
    <property type="match status" value="1"/>
</dbReference>
<dbReference type="PROSITE" id="PS50076">
    <property type="entry name" value="DNAJ_2"/>
    <property type="match status" value="1"/>
</dbReference>
<dbReference type="InterPro" id="IPR025640">
    <property type="entry name" value="GYF_2"/>
</dbReference>
<reference evidence="3 4" key="1">
    <citation type="submission" date="2020-11" db="EMBL/GenBank/DDBJ databases">
        <authorList>
            <person name="Wallbank WR R."/>
            <person name="Pardo Diaz C."/>
            <person name="Kozak K."/>
            <person name="Martin S."/>
            <person name="Jiggins C."/>
            <person name="Moest M."/>
            <person name="Warren A I."/>
            <person name="Generalovic N T."/>
            <person name="Byers J.R.P. K."/>
            <person name="Montejo-Kovacevich G."/>
            <person name="Yen C E."/>
        </authorList>
    </citation>
    <scope>NUCLEOTIDE SEQUENCE [LARGE SCALE GENOMIC DNA]</scope>
</reference>
<dbReference type="InterPro" id="IPR045802">
    <property type="entry name" value="GRV2/DNAJC13_N"/>
</dbReference>
<dbReference type="InterPro" id="IPR001623">
    <property type="entry name" value="DnaJ_domain"/>
</dbReference>
<dbReference type="EMBL" id="LR899009">
    <property type="protein sequence ID" value="CAD7077305.1"/>
    <property type="molecule type" value="Genomic_DNA"/>
</dbReference>
<dbReference type="PANTHER" id="PTHR36983">
    <property type="entry name" value="DNAJ HOMOLOG SUBFAMILY C MEMBER 13"/>
    <property type="match status" value="1"/>
</dbReference>
<dbReference type="InterPro" id="IPR044978">
    <property type="entry name" value="GRV2/DNAJC13"/>
</dbReference>
<dbReference type="GO" id="GO:0006898">
    <property type="term" value="P:receptor-mediated endocytosis"/>
    <property type="evidence" value="ECO:0007669"/>
    <property type="project" value="TreeGrafter"/>
</dbReference>
<dbReference type="OrthoDB" id="69656at2759"/>
<protein>
    <recommendedName>
        <fullName evidence="2">J domain-containing protein</fullName>
    </recommendedName>
</protein>
<organism evidence="3 4">
    <name type="scientific">Hermetia illucens</name>
    <name type="common">Black soldier fly</name>
    <dbReference type="NCBI Taxonomy" id="343691"/>
    <lineage>
        <taxon>Eukaryota</taxon>
        <taxon>Metazoa</taxon>
        <taxon>Ecdysozoa</taxon>
        <taxon>Arthropoda</taxon>
        <taxon>Hexapoda</taxon>
        <taxon>Insecta</taxon>
        <taxon>Pterygota</taxon>
        <taxon>Neoptera</taxon>
        <taxon>Endopterygota</taxon>
        <taxon>Diptera</taxon>
        <taxon>Brachycera</taxon>
        <taxon>Stratiomyomorpha</taxon>
        <taxon>Stratiomyidae</taxon>
        <taxon>Hermetiinae</taxon>
        <taxon>Hermetia</taxon>
    </lineage>
</organism>
<dbReference type="SUPFAM" id="SSF48371">
    <property type="entry name" value="ARM repeat"/>
    <property type="match status" value="2"/>
</dbReference>
<dbReference type="InterPro" id="IPR036869">
    <property type="entry name" value="J_dom_sf"/>
</dbReference>
<accession>A0A7R8UAP0</accession>
<evidence type="ECO:0000313" key="3">
    <source>
        <dbReference type="EMBL" id="CAD7077305.1"/>
    </source>
</evidence>
<feature type="domain" description="J" evidence="2">
    <location>
        <begin position="1301"/>
        <end position="1359"/>
    </location>
</feature>
<dbReference type="Pfam" id="PF19432">
    <property type="entry name" value="RME-8_N"/>
    <property type="match status" value="1"/>
</dbReference>
<dbReference type="FunFam" id="1.25.10.10:FF:000518">
    <property type="entry name" value="Receptor mediated endocytosis 8, isoform B"/>
    <property type="match status" value="1"/>
</dbReference>